<keyword evidence="2" id="KW-1185">Reference proteome</keyword>
<evidence type="ECO:0000313" key="1">
    <source>
        <dbReference type="EMBL" id="KAJ8376726.1"/>
    </source>
</evidence>
<reference evidence="1" key="1">
    <citation type="journal article" date="2023" name="Science">
        <title>Genome structures resolve the early diversification of teleost fishes.</title>
        <authorList>
            <person name="Parey E."/>
            <person name="Louis A."/>
            <person name="Montfort J."/>
            <person name="Bouchez O."/>
            <person name="Roques C."/>
            <person name="Iampietro C."/>
            <person name="Lluch J."/>
            <person name="Castinel A."/>
            <person name="Donnadieu C."/>
            <person name="Desvignes T."/>
            <person name="Floi Bucao C."/>
            <person name="Jouanno E."/>
            <person name="Wen M."/>
            <person name="Mejri S."/>
            <person name="Dirks R."/>
            <person name="Jansen H."/>
            <person name="Henkel C."/>
            <person name="Chen W.J."/>
            <person name="Zahm M."/>
            <person name="Cabau C."/>
            <person name="Klopp C."/>
            <person name="Thompson A.W."/>
            <person name="Robinson-Rechavi M."/>
            <person name="Braasch I."/>
            <person name="Lecointre G."/>
            <person name="Bobe J."/>
            <person name="Postlethwait J.H."/>
            <person name="Berthelot C."/>
            <person name="Roest Crollius H."/>
            <person name="Guiguen Y."/>
        </authorList>
    </citation>
    <scope>NUCLEOTIDE SEQUENCE</scope>
    <source>
        <strain evidence="1">WJC10195</strain>
    </source>
</reference>
<dbReference type="EMBL" id="JAINUF010000002">
    <property type="protein sequence ID" value="KAJ8376726.1"/>
    <property type="molecule type" value="Genomic_DNA"/>
</dbReference>
<comment type="caution">
    <text evidence="1">The sequence shown here is derived from an EMBL/GenBank/DDBJ whole genome shotgun (WGS) entry which is preliminary data.</text>
</comment>
<dbReference type="AlphaFoldDB" id="A0A9Q1JAP8"/>
<gene>
    <name evidence="1" type="ORF">SKAU_G00073060</name>
</gene>
<dbReference type="Proteomes" id="UP001152622">
    <property type="component" value="Chromosome 2"/>
</dbReference>
<sequence length="75" mass="8690">MVTSFKASALEGEPSITEHFSVLQLLTLRREENGNIVFHRRNNRKGSATAVLAELWDFERMLEQFAQLSLFEHKL</sequence>
<accession>A0A9Q1JAP8</accession>
<proteinExistence type="predicted"/>
<name>A0A9Q1JAP8_SYNKA</name>
<evidence type="ECO:0000313" key="2">
    <source>
        <dbReference type="Proteomes" id="UP001152622"/>
    </source>
</evidence>
<protein>
    <submittedName>
        <fullName evidence="1">Uncharacterized protein</fullName>
    </submittedName>
</protein>
<organism evidence="1 2">
    <name type="scientific">Synaphobranchus kaupii</name>
    <name type="common">Kaup's arrowtooth eel</name>
    <dbReference type="NCBI Taxonomy" id="118154"/>
    <lineage>
        <taxon>Eukaryota</taxon>
        <taxon>Metazoa</taxon>
        <taxon>Chordata</taxon>
        <taxon>Craniata</taxon>
        <taxon>Vertebrata</taxon>
        <taxon>Euteleostomi</taxon>
        <taxon>Actinopterygii</taxon>
        <taxon>Neopterygii</taxon>
        <taxon>Teleostei</taxon>
        <taxon>Anguilliformes</taxon>
        <taxon>Synaphobranchidae</taxon>
        <taxon>Synaphobranchus</taxon>
    </lineage>
</organism>